<protein>
    <recommendedName>
        <fullName evidence="4">Lipoprotein</fullName>
    </recommendedName>
</protein>
<organism evidence="2 3">
    <name type="scientific">Caballeronia terrestris</name>
    <dbReference type="NCBI Taxonomy" id="1226301"/>
    <lineage>
        <taxon>Bacteria</taxon>
        <taxon>Pseudomonadati</taxon>
        <taxon>Pseudomonadota</taxon>
        <taxon>Betaproteobacteria</taxon>
        <taxon>Burkholderiales</taxon>
        <taxon>Burkholderiaceae</taxon>
        <taxon>Caballeronia</taxon>
    </lineage>
</organism>
<accession>A0A158KH45</accession>
<keyword evidence="1" id="KW-0732">Signal</keyword>
<dbReference type="RefSeq" id="WP_125477702.1">
    <property type="nucleotide sequence ID" value="NZ_FCOL02000055.1"/>
</dbReference>
<dbReference type="Proteomes" id="UP000054925">
    <property type="component" value="Unassembled WGS sequence"/>
</dbReference>
<comment type="caution">
    <text evidence="2">The sequence shown here is derived from an EMBL/GenBank/DDBJ whole genome shotgun (WGS) entry which is preliminary data.</text>
</comment>
<gene>
    <name evidence="2" type="ORF">AWB67_05628</name>
</gene>
<feature type="signal peptide" evidence="1">
    <location>
        <begin position="1"/>
        <end position="21"/>
    </location>
</feature>
<proteinExistence type="predicted"/>
<keyword evidence="3" id="KW-1185">Reference proteome</keyword>
<sequence length="119" mass="13152">MNNERLMVVLAMLVASGFAMTMDSARGQAPASHCDISGRWTCSYNPCGNNNPGAAVIKRLSATTYSFENDLQEPGTGGVDPVTPNTYWAWWKPHEKLSVVVDEACHELIFSNGTHWTRY</sequence>
<evidence type="ECO:0008006" key="4">
    <source>
        <dbReference type="Google" id="ProtNLM"/>
    </source>
</evidence>
<dbReference type="EMBL" id="FCOL02000055">
    <property type="protein sequence ID" value="SAL80462.1"/>
    <property type="molecule type" value="Genomic_DNA"/>
</dbReference>
<name>A0A158KH45_9BURK</name>
<reference evidence="2" key="1">
    <citation type="submission" date="2016-01" db="EMBL/GenBank/DDBJ databases">
        <authorList>
            <person name="Peeters C."/>
        </authorList>
    </citation>
    <scope>NUCLEOTIDE SEQUENCE [LARGE SCALE GENOMIC DNA]</scope>
    <source>
        <strain evidence="2">LMG 22937</strain>
    </source>
</reference>
<feature type="chain" id="PRO_5011120177" description="Lipoprotein" evidence="1">
    <location>
        <begin position="22"/>
        <end position="119"/>
    </location>
</feature>
<evidence type="ECO:0000313" key="2">
    <source>
        <dbReference type="EMBL" id="SAL80462.1"/>
    </source>
</evidence>
<evidence type="ECO:0000256" key="1">
    <source>
        <dbReference type="SAM" id="SignalP"/>
    </source>
</evidence>
<evidence type="ECO:0000313" key="3">
    <source>
        <dbReference type="Proteomes" id="UP000054925"/>
    </source>
</evidence>
<dbReference type="AlphaFoldDB" id="A0A158KH45"/>